<keyword evidence="6 8" id="KW-0460">Magnesium</keyword>
<comment type="similarity">
    <text evidence="7 8">Belongs to the PINc/VapC protein family.</text>
</comment>
<evidence type="ECO:0000313" key="11">
    <source>
        <dbReference type="Proteomes" id="UP000001175"/>
    </source>
</evidence>
<dbReference type="GO" id="GO:0004540">
    <property type="term" value="F:RNA nuclease activity"/>
    <property type="evidence" value="ECO:0007669"/>
    <property type="project" value="InterPro"/>
</dbReference>
<gene>
    <name evidence="8" type="primary">vapC</name>
    <name evidence="10" type="ordered locus">syc0004_d</name>
</gene>
<comment type="function">
    <text evidence="8">Toxic component of a toxin-antitoxin (TA) system. An RNase.</text>
</comment>
<dbReference type="GeneID" id="72430424"/>
<keyword evidence="2 8" id="KW-1277">Toxin-antitoxin system</keyword>
<dbReference type="KEGG" id="syc:syc0004_d"/>
<dbReference type="PANTHER" id="PTHR33653">
    <property type="entry name" value="RIBONUCLEASE VAPC2"/>
    <property type="match status" value="1"/>
</dbReference>
<keyword evidence="8" id="KW-0800">Toxin</keyword>
<evidence type="ECO:0000256" key="7">
    <source>
        <dbReference type="ARBA" id="ARBA00038093"/>
    </source>
</evidence>
<dbReference type="EMBL" id="AP008231">
    <property type="protein sequence ID" value="BAD78194.1"/>
    <property type="molecule type" value="Genomic_DNA"/>
</dbReference>
<dbReference type="Pfam" id="PF01850">
    <property type="entry name" value="PIN"/>
    <property type="match status" value="1"/>
</dbReference>
<dbReference type="RefSeq" id="WP_011242317.1">
    <property type="nucleotide sequence ID" value="NC_006576.1"/>
</dbReference>
<sequence>MFLLDTNVISELFRPIPNPAVLAWYDQTPKRELFLSAITVAELDQGVALLPEGRRKEGLRAAVTTLVEMDFRDRVLSFDLEAAWQYGVLVEARSRQGLSVSVNDALIAAIALSRRCVVVTRNQKDFCGVAALQIFNPFEAAESGDADGSDD</sequence>
<protein>
    <recommendedName>
        <fullName evidence="8">Ribonuclease VapC</fullName>
        <shortName evidence="8">RNase VapC</shortName>
        <ecNumber evidence="8">3.1.-.-</ecNumber>
    </recommendedName>
    <alternativeName>
        <fullName evidence="8">Toxin VapC</fullName>
    </alternativeName>
</protein>
<dbReference type="PANTHER" id="PTHR33653:SF1">
    <property type="entry name" value="RIBONUCLEASE VAPC2"/>
    <property type="match status" value="1"/>
</dbReference>
<evidence type="ECO:0000256" key="2">
    <source>
        <dbReference type="ARBA" id="ARBA00022649"/>
    </source>
</evidence>
<dbReference type="GO" id="GO:0000287">
    <property type="term" value="F:magnesium ion binding"/>
    <property type="evidence" value="ECO:0007669"/>
    <property type="project" value="UniProtKB-UniRule"/>
</dbReference>
<dbReference type="HAMAP" id="MF_00265">
    <property type="entry name" value="VapC_Nob1"/>
    <property type="match status" value="1"/>
</dbReference>
<feature type="binding site" evidence="8">
    <location>
        <position position="5"/>
    </location>
    <ligand>
        <name>Mg(2+)</name>
        <dbReference type="ChEBI" id="CHEBI:18420"/>
    </ligand>
</feature>
<feature type="domain" description="PIN" evidence="9">
    <location>
        <begin position="3"/>
        <end position="130"/>
    </location>
</feature>
<dbReference type="Proteomes" id="UP000001175">
    <property type="component" value="Chromosome"/>
</dbReference>
<dbReference type="eggNOG" id="COG1487">
    <property type="taxonomic scope" value="Bacteria"/>
</dbReference>
<evidence type="ECO:0000256" key="6">
    <source>
        <dbReference type="ARBA" id="ARBA00022842"/>
    </source>
</evidence>
<evidence type="ECO:0000256" key="4">
    <source>
        <dbReference type="ARBA" id="ARBA00022723"/>
    </source>
</evidence>
<evidence type="ECO:0000256" key="3">
    <source>
        <dbReference type="ARBA" id="ARBA00022722"/>
    </source>
</evidence>
<dbReference type="InterPro" id="IPR029060">
    <property type="entry name" value="PIN-like_dom_sf"/>
</dbReference>
<keyword evidence="4 8" id="KW-0479">Metal-binding</keyword>
<evidence type="ECO:0000256" key="5">
    <source>
        <dbReference type="ARBA" id="ARBA00022801"/>
    </source>
</evidence>
<evidence type="ECO:0000256" key="1">
    <source>
        <dbReference type="ARBA" id="ARBA00001946"/>
    </source>
</evidence>
<comment type="cofactor">
    <cofactor evidence="1 8">
        <name>Mg(2+)</name>
        <dbReference type="ChEBI" id="CHEBI:18420"/>
    </cofactor>
</comment>
<dbReference type="GO" id="GO:0090729">
    <property type="term" value="F:toxin activity"/>
    <property type="evidence" value="ECO:0007669"/>
    <property type="project" value="UniProtKB-KW"/>
</dbReference>
<dbReference type="EC" id="3.1.-.-" evidence="8"/>
<dbReference type="CDD" id="cd18731">
    <property type="entry name" value="PIN_NgFitB-like"/>
    <property type="match status" value="1"/>
</dbReference>
<dbReference type="InterPro" id="IPR050556">
    <property type="entry name" value="Type_II_TA_system_RNase"/>
</dbReference>
<dbReference type="Gene3D" id="3.40.50.1010">
    <property type="entry name" value="5'-nuclease"/>
    <property type="match status" value="1"/>
</dbReference>
<dbReference type="SUPFAM" id="SSF88723">
    <property type="entry name" value="PIN domain-like"/>
    <property type="match status" value="1"/>
</dbReference>
<keyword evidence="5 8" id="KW-0378">Hydrolase</keyword>
<dbReference type="InterPro" id="IPR002716">
    <property type="entry name" value="PIN_dom"/>
</dbReference>
<accession>A0A0H3JYR1</accession>
<evidence type="ECO:0000313" key="10">
    <source>
        <dbReference type="EMBL" id="BAD78194.1"/>
    </source>
</evidence>
<evidence type="ECO:0000256" key="8">
    <source>
        <dbReference type="HAMAP-Rule" id="MF_00265"/>
    </source>
</evidence>
<name>A0A0H3JYR1_SYNP6</name>
<keyword evidence="3 8" id="KW-0540">Nuclease</keyword>
<proteinExistence type="inferred from homology"/>
<dbReference type="InterPro" id="IPR022907">
    <property type="entry name" value="VapC_family"/>
</dbReference>
<feature type="binding site" evidence="8">
    <location>
        <position position="104"/>
    </location>
    <ligand>
        <name>Mg(2+)</name>
        <dbReference type="ChEBI" id="CHEBI:18420"/>
    </ligand>
</feature>
<dbReference type="AlphaFoldDB" id="A0A0H3JYR1"/>
<organism evidence="10 11">
    <name type="scientific">Synechococcus sp. (strain ATCC 27144 / PCC 6301 / SAUG 1402/1)</name>
    <name type="common">Anacystis nidulans</name>
    <dbReference type="NCBI Taxonomy" id="269084"/>
    <lineage>
        <taxon>Bacteria</taxon>
        <taxon>Bacillati</taxon>
        <taxon>Cyanobacteriota</taxon>
        <taxon>Cyanophyceae</taxon>
        <taxon>Synechococcales</taxon>
        <taxon>Synechococcaceae</taxon>
        <taxon>Synechococcus</taxon>
    </lineage>
</organism>
<reference evidence="10 11" key="1">
    <citation type="journal article" date="2007" name="Photosyn. Res.">
        <title>Complete nucleotide sequence of the freshwater unicellular cyanobacterium Synechococcus elongatus PCC 6301 chromosome: gene content and organization.</title>
        <authorList>
            <person name="Sugita C."/>
            <person name="Ogata K."/>
            <person name="Shikata M."/>
            <person name="Jikuya H."/>
            <person name="Takano J."/>
            <person name="Furumichi M."/>
            <person name="Kanehisa M."/>
            <person name="Omata T."/>
            <person name="Sugiura M."/>
            <person name="Sugita M."/>
        </authorList>
    </citation>
    <scope>NUCLEOTIDE SEQUENCE [LARGE SCALE GENOMIC DNA]</scope>
    <source>
        <strain evidence="11">ATCC 27144 / PCC 6301 / SAUG 1402/1</strain>
    </source>
</reference>
<dbReference type="GO" id="GO:0016787">
    <property type="term" value="F:hydrolase activity"/>
    <property type="evidence" value="ECO:0007669"/>
    <property type="project" value="UniProtKB-KW"/>
</dbReference>
<evidence type="ECO:0000259" key="9">
    <source>
        <dbReference type="Pfam" id="PF01850"/>
    </source>
</evidence>